<keyword evidence="2" id="KW-0067">ATP-binding</keyword>
<dbReference type="GO" id="GO:0005737">
    <property type="term" value="C:cytoplasm"/>
    <property type="evidence" value="ECO:0007669"/>
    <property type="project" value="TreeGrafter"/>
</dbReference>
<dbReference type="EMBL" id="AGWN01000001">
    <property type="protein sequence ID" value="EPD31566.1"/>
    <property type="molecule type" value="Genomic_DNA"/>
</dbReference>
<evidence type="ECO:0000313" key="5">
    <source>
        <dbReference type="Proteomes" id="UP000014387"/>
    </source>
</evidence>
<dbReference type="SUPFAM" id="SSF52540">
    <property type="entry name" value="P-loop containing nucleoside triphosphate hydrolases"/>
    <property type="match status" value="1"/>
</dbReference>
<protein>
    <recommendedName>
        <fullName evidence="3">Clp ATPase C-terminal domain-containing protein</fullName>
    </recommendedName>
</protein>
<dbReference type="Pfam" id="PF10431">
    <property type="entry name" value="ClpB_D2-small"/>
    <property type="match status" value="1"/>
</dbReference>
<dbReference type="PANTHER" id="PTHR11638:SF18">
    <property type="entry name" value="HEAT SHOCK PROTEIN 104"/>
    <property type="match status" value="1"/>
</dbReference>
<name>A0A9W5VX30_9ACTO</name>
<keyword evidence="1" id="KW-0547">Nucleotide-binding</keyword>
<accession>A0A9W5VX30</accession>
<dbReference type="SMART" id="SM01086">
    <property type="entry name" value="ClpB_D2-small"/>
    <property type="match status" value="1"/>
</dbReference>
<sequence length="89" mass="9926">MSKIVDIQVDQMAQRLRSRRIALHVDDDARTWLAEHGYDPAFGARPLRRLIQREIGDRLARMIIGGEVQDGGSVTVKVSGDELKLEASA</sequence>
<reference evidence="4 5" key="1">
    <citation type="submission" date="2013-05" db="EMBL/GenBank/DDBJ databases">
        <title>The Genome Sequence of Actinomyces europaeus ACS-120-V-COL10B.</title>
        <authorList>
            <consortium name="The Broad Institute Genomics Platform"/>
            <person name="Earl A."/>
            <person name="Ward D."/>
            <person name="Feldgarden M."/>
            <person name="Gevers D."/>
            <person name="Saerens B."/>
            <person name="Vaneechoutte M."/>
            <person name="Walker B."/>
            <person name="Young S."/>
            <person name="Zeng Q."/>
            <person name="Gargeya S."/>
            <person name="Fitzgerald M."/>
            <person name="Haas B."/>
            <person name="Abouelleil A."/>
            <person name="Allen A.W."/>
            <person name="Alvarado L."/>
            <person name="Arachchi H.M."/>
            <person name="Berlin A.M."/>
            <person name="Chapman S.B."/>
            <person name="Gainer-Dewar J."/>
            <person name="Goldberg J."/>
            <person name="Griggs A."/>
            <person name="Gujja S."/>
            <person name="Hansen M."/>
            <person name="Howarth C."/>
            <person name="Imamovic A."/>
            <person name="Ireland A."/>
            <person name="Larimer J."/>
            <person name="McCowan C."/>
            <person name="Murphy C."/>
            <person name="Pearson M."/>
            <person name="Poon T.W."/>
            <person name="Priest M."/>
            <person name="Roberts A."/>
            <person name="Saif S."/>
            <person name="Shea T."/>
            <person name="Sisk P."/>
            <person name="Sykes S."/>
            <person name="Wortman J."/>
            <person name="Nusbaum C."/>
            <person name="Birren B."/>
        </authorList>
    </citation>
    <scope>NUCLEOTIDE SEQUENCE [LARGE SCALE GENOMIC DNA]</scope>
    <source>
        <strain evidence="4 5">ACS-120-V-Col10b</strain>
    </source>
</reference>
<organism evidence="4 5">
    <name type="scientific">Gleimia europaea ACS-120-V-Col10b</name>
    <dbReference type="NCBI Taxonomy" id="883069"/>
    <lineage>
        <taxon>Bacteria</taxon>
        <taxon>Bacillati</taxon>
        <taxon>Actinomycetota</taxon>
        <taxon>Actinomycetes</taxon>
        <taxon>Actinomycetales</taxon>
        <taxon>Actinomycetaceae</taxon>
        <taxon>Gleimia</taxon>
    </lineage>
</organism>
<evidence type="ECO:0000256" key="2">
    <source>
        <dbReference type="ARBA" id="ARBA00022840"/>
    </source>
</evidence>
<dbReference type="FunFam" id="1.10.8.60:FF:000017">
    <property type="entry name" value="ATP-dependent chaperone ClpB"/>
    <property type="match status" value="1"/>
</dbReference>
<feature type="domain" description="Clp ATPase C-terminal" evidence="3">
    <location>
        <begin position="1"/>
        <end position="85"/>
    </location>
</feature>
<dbReference type="GO" id="GO:0005524">
    <property type="term" value="F:ATP binding"/>
    <property type="evidence" value="ECO:0007669"/>
    <property type="project" value="UniProtKB-KW"/>
</dbReference>
<dbReference type="InterPro" id="IPR050130">
    <property type="entry name" value="ClpA_ClpB"/>
</dbReference>
<dbReference type="PANTHER" id="PTHR11638">
    <property type="entry name" value="ATP-DEPENDENT CLP PROTEASE"/>
    <property type="match status" value="1"/>
</dbReference>
<dbReference type="Proteomes" id="UP000014387">
    <property type="component" value="Unassembled WGS sequence"/>
</dbReference>
<gene>
    <name evidence="4" type="ORF">HMPREF9238_01342</name>
</gene>
<dbReference type="InterPro" id="IPR019489">
    <property type="entry name" value="Clp_ATPase_C"/>
</dbReference>
<dbReference type="Gene3D" id="1.10.8.60">
    <property type="match status" value="1"/>
</dbReference>
<comment type="caution">
    <text evidence="4">The sequence shown here is derived from an EMBL/GenBank/DDBJ whole genome shotgun (WGS) entry which is preliminary data.</text>
</comment>
<dbReference type="AlphaFoldDB" id="A0A9W5VX30"/>
<evidence type="ECO:0000313" key="4">
    <source>
        <dbReference type="EMBL" id="EPD31566.1"/>
    </source>
</evidence>
<evidence type="ECO:0000259" key="3">
    <source>
        <dbReference type="SMART" id="SM01086"/>
    </source>
</evidence>
<dbReference type="InterPro" id="IPR027417">
    <property type="entry name" value="P-loop_NTPase"/>
</dbReference>
<evidence type="ECO:0000256" key="1">
    <source>
        <dbReference type="ARBA" id="ARBA00022741"/>
    </source>
</evidence>
<dbReference type="GO" id="GO:0034605">
    <property type="term" value="P:cellular response to heat"/>
    <property type="evidence" value="ECO:0007669"/>
    <property type="project" value="TreeGrafter"/>
</dbReference>
<dbReference type="GO" id="GO:0016887">
    <property type="term" value="F:ATP hydrolysis activity"/>
    <property type="evidence" value="ECO:0007669"/>
    <property type="project" value="TreeGrafter"/>
</dbReference>
<proteinExistence type="predicted"/>
<keyword evidence="5" id="KW-1185">Reference proteome</keyword>